<name>A0A0N0NHI4_9EURO</name>
<organism evidence="1 2">
    <name type="scientific">Cyphellophora attinorum</name>
    <dbReference type="NCBI Taxonomy" id="1664694"/>
    <lineage>
        <taxon>Eukaryota</taxon>
        <taxon>Fungi</taxon>
        <taxon>Dikarya</taxon>
        <taxon>Ascomycota</taxon>
        <taxon>Pezizomycotina</taxon>
        <taxon>Eurotiomycetes</taxon>
        <taxon>Chaetothyriomycetidae</taxon>
        <taxon>Chaetothyriales</taxon>
        <taxon>Cyphellophoraceae</taxon>
        <taxon>Cyphellophora</taxon>
    </lineage>
</organism>
<dbReference type="VEuPathDB" id="FungiDB:AB675_4940"/>
<keyword evidence="2" id="KW-1185">Reference proteome</keyword>
<dbReference type="RefSeq" id="XP_017994561.1">
    <property type="nucleotide sequence ID" value="XM_018145114.1"/>
</dbReference>
<protein>
    <submittedName>
        <fullName evidence="1">Uncharacterized protein</fullName>
    </submittedName>
</protein>
<evidence type="ECO:0000313" key="2">
    <source>
        <dbReference type="Proteomes" id="UP000038010"/>
    </source>
</evidence>
<dbReference type="OrthoDB" id="8249012at2759"/>
<dbReference type="Proteomes" id="UP000038010">
    <property type="component" value="Unassembled WGS sequence"/>
</dbReference>
<dbReference type="STRING" id="1664694.A0A0N0NHI4"/>
<reference evidence="1 2" key="1">
    <citation type="submission" date="2015-06" db="EMBL/GenBank/DDBJ databases">
        <title>Draft genome of the ant-associated black yeast Phialophora attae CBS 131958.</title>
        <authorList>
            <person name="Moreno L.F."/>
            <person name="Stielow B.J."/>
            <person name="de Hoog S."/>
            <person name="Vicente V.A."/>
            <person name="Weiss V.A."/>
            <person name="de Vries M."/>
            <person name="Cruz L.M."/>
            <person name="Souza E.M."/>
        </authorList>
    </citation>
    <scope>NUCLEOTIDE SEQUENCE [LARGE SCALE GENOMIC DNA]</scope>
    <source>
        <strain evidence="1 2">CBS 131958</strain>
    </source>
</reference>
<dbReference type="AlphaFoldDB" id="A0A0N0NHI4"/>
<evidence type="ECO:0000313" key="1">
    <source>
        <dbReference type="EMBL" id="KPI34598.1"/>
    </source>
</evidence>
<dbReference type="GeneID" id="28736994"/>
<sequence length="90" mass="10377">MPPKDMAGYEHKEWEWESDGDFGAKRENLLSAEGERAMGFKRFEVEADGLSEGQREMRRMANERLGFALGETIVHYVGKEEASDQARYFL</sequence>
<accession>A0A0N0NHI4</accession>
<proteinExistence type="predicted"/>
<gene>
    <name evidence="1" type="ORF">AB675_4940</name>
</gene>
<dbReference type="EMBL" id="LFJN01000055">
    <property type="protein sequence ID" value="KPI34598.1"/>
    <property type="molecule type" value="Genomic_DNA"/>
</dbReference>
<comment type="caution">
    <text evidence="1">The sequence shown here is derived from an EMBL/GenBank/DDBJ whole genome shotgun (WGS) entry which is preliminary data.</text>
</comment>